<dbReference type="InParanoid" id="A0A1Z5JHB9"/>
<gene>
    <name evidence="7" type="ORF">FisN_9Lh015</name>
</gene>
<keyword evidence="8" id="KW-1185">Reference proteome</keyword>
<dbReference type="Gene3D" id="2.40.10.10">
    <property type="entry name" value="Trypsin-like serine proteases"/>
    <property type="match status" value="1"/>
</dbReference>
<dbReference type="OrthoDB" id="44567at2759"/>
<dbReference type="InterPro" id="IPR009003">
    <property type="entry name" value="Peptidase_S1_PA"/>
</dbReference>
<dbReference type="EMBL" id="BDSP01000064">
    <property type="protein sequence ID" value="GAX13395.1"/>
    <property type="molecule type" value="Genomic_DNA"/>
</dbReference>
<comment type="similarity">
    <text evidence="1">Belongs to the peptidase S1 family.</text>
</comment>
<keyword evidence="4" id="KW-0325">Glycoprotein</keyword>
<protein>
    <recommendedName>
        <fullName evidence="6">Peptidase S1 domain-containing protein</fullName>
    </recommendedName>
</protein>
<keyword evidence="3" id="KW-1015">Disulfide bond</keyword>
<dbReference type="CDD" id="cd00190">
    <property type="entry name" value="Tryp_SPc"/>
    <property type="match status" value="1"/>
</dbReference>
<sequence>MTGGFPSGPGAFPFTVHTFDGDQGLCGGVLVHSDVVVTAASCQSVFEATNTTYVGSNDLYGRDFAPLIAISSALPHPDFDEVTYENDIMLLHLETPVGSAVATIAKQIPSDDQLLFALGFGRLNPLDETFPTTRHEVDMPAVSFSACRDVYANAVDSERNVCAGIAGMGPCDGDEGAPLLDAVTTTLQGIWSYSEGCGAAPAVFTRVAYYDSWIREFICNYSQELPDDCSSPGEDDDVPVTDDESTNDDIPVHDDVPVPADDDEPVDDDNIPTSSPTHEVLQPNNGKGKGKGNRSRKSVDSKSHKKNRSDKLSKKSLSSGKGSTGKGSNGTGSTGKGSGKGSLGKGSNGKGSFGKGSSGKGSLGKGAIGNGSIGKGSAGNGSNGKGSTGKGSNGKGSTGKGSNGKGSSGKGYVGKESGGKGSSGKGSGGKGSYGKKSSKKGSSGKKLYGKGSSSGKRTYGKGSDRQSATTLTDDRAVDVSPYNILERRHNRSPYSP</sequence>
<organism evidence="7 8">
    <name type="scientific">Fistulifera solaris</name>
    <name type="common">Oleaginous diatom</name>
    <dbReference type="NCBI Taxonomy" id="1519565"/>
    <lineage>
        <taxon>Eukaryota</taxon>
        <taxon>Sar</taxon>
        <taxon>Stramenopiles</taxon>
        <taxon>Ochrophyta</taxon>
        <taxon>Bacillariophyta</taxon>
        <taxon>Bacillariophyceae</taxon>
        <taxon>Bacillariophycidae</taxon>
        <taxon>Naviculales</taxon>
        <taxon>Naviculaceae</taxon>
        <taxon>Fistulifera</taxon>
    </lineage>
</organism>
<proteinExistence type="inferred from homology"/>
<name>A0A1Z5JHB9_FISSO</name>
<feature type="compositionally biased region" description="Acidic residues" evidence="5">
    <location>
        <begin position="233"/>
        <end position="247"/>
    </location>
</feature>
<dbReference type="GO" id="GO:0006508">
    <property type="term" value="P:proteolysis"/>
    <property type="evidence" value="ECO:0007669"/>
    <property type="project" value="InterPro"/>
</dbReference>
<feature type="domain" description="Peptidase S1" evidence="6">
    <location>
        <begin position="1"/>
        <end position="219"/>
    </location>
</feature>
<evidence type="ECO:0000259" key="6">
    <source>
        <dbReference type="PROSITE" id="PS50240"/>
    </source>
</evidence>
<evidence type="ECO:0000256" key="1">
    <source>
        <dbReference type="ARBA" id="ARBA00007664"/>
    </source>
</evidence>
<feature type="compositionally biased region" description="Acidic residues" evidence="5">
    <location>
        <begin position="260"/>
        <end position="270"/>
    </location>
</feature>
<evidence type="ECO:0000313" key="7">
    <source>
        <dbReference type="EMBL" id="GAX13395.1"/>
    </source>
</evidence>
<dbReference type="PRINTS" id="PR00722">
    <property type="entry name" value="CHYMOTRYPSIN"/>
</dbReference>
<comment type="caution">
    <text evidence="7">The sequence shown here is derived from an EMBL/GenBank/DDBJ whole genome shotgun (WGS) entry which is preliminary data.</text>
</comment>
<evidence type="ECO:0000256" key="5">
    <source>
        <dbReference type="SAM" id="MobiDB-lite"/>
    </source>
</evidence>
<accession>A0A1Z5JHB9</accession>
<evidence type="ECO:0000256" key="4">
    <source>
        <dbReference type="ARBA" id="ARBA00023180"/>
    </source>
</evidence>
<feature type="compositionally biased region" description="Low complexity" evidence="5">
    <location>
        <begin position="444"/>
        <end position="456"/>
    </location>
</feature>
<dbReference type="InterPro" id="IPR043504">
    <property type="entry name" value="Peptidase_S1_PA_chymotrypsin"/>
</dbReference>
<dbReference type="AlphaFoldDB" id="A0A1Z5JHB9"/>
<feature type="region of interest" description="Disordered" evidence="5">
    <location>
        <begin position="228"/>
        <end position="496"/>
    </location>
</feature>
<dbReference type="InterPro" id="IPR050430">
    <property type="entry name" value="Peptidase_S1"/>
</dbReference>
<evidence type="ECO:0000256" key="2">
    <source>
        <dbReference type="ARBA" id="ARBA00023026"/>
    </source>
</evidence>
<dbReference type="InterPro" id="IPR001254">
    <property type="entry name" value="Trypsin_dom"/>
</dbReference>
<dbReference type="SUPFAM" id="SSF50494">
    <property type="entry name" value="Trypsin-like serine proteases"/>
    <property type="match status" value="1"/>
</dbReference>
<evidence type="ECO:0000313" key="8">
    <source>
        <dbReference type="Proteomes" id="UP000198406"/>
    </source>
</evidence>
<dbReference type="InterPro" id="IPR001314">
    <property type="entry name" value="Peptidase_S1A"/>
</dbReference>
<dbReference type="SMART" id="SM00020">
    <property type="entry name" value="Tryp_SPc"/>
    <property type="match status" value="1"/>
</dbReference>
<dbReference type="Proteomes" id="UP000198406">
    <property type="component" value="Unassembled WGS sequence"/>
</dbReference>
<evidence type="ECO:0000256" key="3">
    <source>
        <dbReference type="ARBA" id="ARBA00023157"/>
    </source>
</evidence>
<feature type="compositionally biased region" description="Gly residues" evidence="5">
    <location>
        <begin position="419"/>
        <end position="432"/>
    </location>
</feature>
<dbReference type="PANTHER" id="PTHR24276">
    <property type="entry name" value="POLYSERASE-RELATED"/>
    <property type="match status" value="1"/>
</dbReference>
<keyword evidence="2" id="KW-0843">Virulence</keyword>
<dbReference type="GO" id="GO:0004252">
    <property type="term" value="F:serine-type endopeptidase activity"/>
    <property type="evidence" value="ECO:0007669"/>
    <property type="project" value="InterPro"/>
</dbReference>
<feature type="compositionally biased region" description="Gly residues" evidence="5">
    <location>
        <begin position="322"/>
        <end position="412"/>
    </location>
</feature>
<dbReference type="Pfam" id="PF00089">
    <property type="entry name" value="Trypsin"/>
    <property type="match status" value="1"/>
</dbReference>
<dbReference type="PROSITE" id="PS50240">
    <property type="entry name" value="TRYPSIN_DOM"/>
    <property type="match status" value="1"/>
</dbReference>
<dbReference type="PANTHER" id="PTHR24276:SF98">
    <property type="entry name" value="FI18310P1-RELATED"/>
    <property type="match status" value="1"/>
</dbReference>
<reference evidence="7 8" key="1">
    <citation type="journal article" date="2015" name="Plant Cell">
        <title>Oil accumulation by the oleaginous diatom Fistulifera solaris as revealed by the genome and transcriptome.</title>
        <authorList>
            <person name="Tanaka T."/>
            <person name="Maeda Y."/>
            <person name="Veluchamy A."/>
            <person name="Tanaka M."/>
            <person name="Abida H."/>
            <person name="Marechal E."/>
            <person name="Bowler C."/>
            <person name="Muto M."/>
            <person name="Sunaga Y."/>
            <person name="Tanaka M."/>
            <person name="Yoshino T."/>
            <person name="Taniguchi T."/>
            <person name="Fukuda Y."/>
            <person name="Nemoto M."/>
            <person name="Matsumoto M."/>
            <person name="Wong P.S."/>
            <person name="Aburatani S."/>
            <person name="Fujibuchi W."/>
        </authorList>
    </citation>
    <scope>NUCLEOTIDE SEQUENCE [LARGE SCALE GENOMIC DNA]</scope>
    <source>
        <strain evidence="7 8">JPCC DA0580</strain>
    </source>
</reference>